<name>A0A5P1EJS8_ASPOF</name>
<dbReference type="Proteomes" id="UP000243459">
    <property type="component" value="Chromosome 6"/>
</dbReference>
<evidence type="ECO:0000256" key="1">
    <source>
        <dbReference type="ARBA" id="ARBA00022723"/>
    </source>
</evidence>
<protein>
    <recommendedName>
        <fullName evidence="5">FYVE-type domain-containing protein</fullName>
    </recommendedName>
</protein>
<evidence type="ECO:0000313" key="6">
    <source>
        <dbReference type="EMBL" id="ONK66034.1"/>
    </source>
</evidence>
<dbReference type="InterPro" id="IPR000306">
    <property type="entry name" value="Znf_FYVE"/>
</dbReference>
<dbReference type="PANTHER" id="PTHR15629:SF2">
    <property type="entry name" value="SH3 DOMAIN-CONTAINING YSC84-LIKE PROTEIN 1"/>
    <property type="match status" value="1"/>
</dbReference>
<dbReference type="InterPro" id="IPR051702">
    <property type="entry name" value="SH3_domain_YSC84-like"/>
</dbReference>
<keyword evidence="2 4" id="KW-0863">Zinc-finger</keyword>
<dbReference type="InterPro" id="IPR011011">
    <property type="entry name" value="Znf_FYVE_PHD"/>
</dbReference>
<dbReference type="OrthoDB" id="443981at2759"/>
<keyword evidence="1" id="KW-0479">Metal-binding</keyword>
<evidence type="ECO:0000313" key="7">
    <source>
        <dbReference type="Proteomes" id="UP000243459"/>
    </source>
</evidence>
<dbReference type="AlphaFoldDB" id="A0A5P1EJS8"/>
<accession>A0A5P1EJS8</accession>
<dbReference type="OMA" id="MRGWINL"/>
<dbReference type="SUPFAM" id="SSF57903">
    <property type="entry name" value="FYVE/PHD zinc finger"/>
    <property type="match status" value="1"/>
</dbReference>
<dbReference type="Pfam" id="PF01363">
    <property type="entry name" value="FYVE"/>
    <property type="match status" value="1"/>
</dbReference>
<dbReference type="InterPro" id="IPR013083">
    <property type="entry name" value="Znf_RING/FYVE/PHD"/>
</dbReference>
<proteinExistence type="predicted"/>
<feature type="domain" description="FYVE-type" evidence="5">
    <location>
        <begin position="161"/>
        <end position="223"/>
    </location>
</feature>
<dbReference type="PANTHER" id="PTHR15629">
    <property type="entry name" value="SH3YL1 PROTEIN"/>
    <property type="match status" value="1"/>
</dbReference>
<dbReference type="Pfam" id="PF04366">
    <property type="entry name" value="Ysc84"/>
    <property type="match status" value="1"/>
</dbReference>
<dbReference type="CDD" id="cd11526">
    <property type="entry name" value="SYLF_FYVE"/>
    <property type="match status" value="1"/>
</dbReference>
<evidence type="ECO:0000256" key="2">
    <source>
        <dbReference type="ARBA" id="ARBA00022771"/>
    </source>
</evidence>
<keyword evidence="3" id="KW-0862">Zinc</keyword>
<dbReference type="InterPro" id="IPR007461">
    <property type="entry name" value="Ysc84_actin-binding"/>
</dbReference>
<reference evidence="7" key="1">
    <citation type="journal article" date="2017" name="Nat. Commun.">
        <title>The asparagus genome sheds light on the origin and evolution of a young Y chromosome.</title>
        <authorList>
            <person name="Harkess A."/>
            <person name="Zhou J."/>
            <person name="Xu C."/>
            <person name="Bowers J.E."/>
            <person name="Van der Hulst R."/>
            <person name="Ayyampalayam S."/>
            <person name="Mercati F."/>
            <person name="Riccardi P."/>
            <person name="McKain M.R."/>
            <person name="Kakrana A."/>
            <person name="Tang H."/>
            <person name="Ray J."/>
            <person name="Groenendijk J."/>
            <person name="Arikit S."/>
            <person name="Mathioni S.M."/>
            <person name="Nakano M."/>
            <person name="Shan H."/>
            <person name="Telgmann-Rauber A."/>
            <person name="Kanno A."/>
            <person name="Yue Z."/>
            <person name="Chen H."/>
            <person name="Li W."/>
            <person name="Chen Y."/>
            <person name="Xu X."/>
            <person name="Zhang Y."/>
            <person name="Luo S."/>
            <person name="Chen H."/>
            <person name="Gao J."/>
            <person name="Mao Z."/>
            <person name="Pires J.C."/>
            <person name="Luo M."/>
            <person name="Kudrna D."/>
            <person name="Wing R.A."/>
            <person name="Meyers B.C."/>
            <person name="Yi K."/>
            <person name="Kong H."/>
            <person name="Lavrijsen P."/>
            <person name="Sunseri F."/>
            <person name="Falavigna A."/>
            <person name="Ye Y."/>
            <person name="Leebens-Mack J.H."/>
            <person name="Chen G."/>
        </authorList>
    </citation>
    <scope>NUCLEOTIDE SEQUENCE [LARGE SCALE GENOMIC DNA]</scope>
    <source>
        <strain evidence="7">cv. DH0086</strain>
    </source>
</reference>
<dbReference type="PROSITE" id="PS50178">
    <property type="entry name" value="ZF_FYVE"/>
    <property type="match status" value="1"/>
</dbReference>
<dbReference type="EMBL" id="CM007386">
    <property type="protein sequence ID" value="ONK66034.1"/>
    <property type="molecule type" value="Genomic_DNA"/>
</dbReference>
<evidence type="ECO:0000256" key="4">
    <source>
        <dbReference type="PROSITE-ProRule" id="PRU00091"/>
    </source>
</evidence>
<dbReference type="SMART" id="SM00064">
    <property type="entry name" value="FYVE"/>
    <property type="match status" value="1"/>
</dbReference>
<dbReference type="GO" id="GO:0035091">
    <property type="term" value="F:phosphatidylinositol binding"/>
    <property type="evidence" value="ECO:0007669"/>
    <property type="project" value="TreeGrafter"/>
</dbReference>
<organism evidence="6 7">
    <name type="scientific">Asparagus officinalis</name>
    <name type="common">Garden asparagus</name>
    <dbReference type="NCBI Taxonomy" id="4686"/>
    <lineage>
        <taxon>Eukaryota</taxon>
        <taxon>Viridiplantae</taxon>
        <taxon>Streptophyta</taxon>
        <taxon>Embryophyta</taxon>
        <taxon>Tracheophyta</taxon>
        <taxon>Spermatophyta</taxon>
        <taxon>Magnoliopsida</taxon>
        <taxon>Liliopsida</taxon>
        <taxon>Asparagales</taxon>
        <taxon>Asparagaceae</taxon>
        <taxon>Asparagoideae</taxon>
        <taxon>Asparagus</taxon>
    </lineage>
</organism>
<dbReference type="GO" id="GO:0008270">
    <property type="term" value="F:zinc ion binding"/>
    <property type="evidence" value="ECO:0007669"/>
    <property type="project" value="UniProtKB-KW"/>
</dbReference>
<dbReference type="InterPro" id="IPR017455">
    <property type="entry name" value="Znf_FYVE-rel"/>
</dbReference>
<gene>
    <name evidence="6" type="ORF">A4U43_C06F3490</name>
</gene>
<dbReference type="Gene3D" id="3.30.40.10">
    <property type="entry name" value="Zinc/RING finger domain, C3HC4 (zinc finger)"/>
    <property type="match status" value="1"/>
</dbReference>
<dbReference type="FunFam" id="3.30.40.10:FF:000151">
    <property type="entry name" value="Zinc finger family protein"/>
    <property type="match status" value="1"/>
</dbReference>
<keyword evidence="7" id="KW-1185">Reference proteome</keyword>
<dbReference type="Gramene" id="ONK66034">
    <property type="protein sequence ID" value="ONK66034"/>
    <property type="gene ID" value="A4U43_C06F3490"/>
</dbReference>
<sequence>MVKIEGTIPFSSAYKHDRESRDDENFISDLWGAAEKVTNSISTGSLKPSNLYSSNLIGEYDWENDLSICTQPRANPEVNLKNLFGGLVSIIFGHVKNFSGIQHQQTSNSNASFLGSGTDGDSFLHPSVCVPSAPPLLIAEAVHYSAYREVLEAEPPEWIPDSHANSCMKCDSPFTAITRGRHHCRFCGGIFCRACSKGRCLLPIKFREREPQRVCDICYDRLDPLQGILINSISNAMQSAKHDVMDWTCTRGWLNLPLGLSMEHEIYKAANTLRSYCQVARLNPEKSIPLAILKGAKGLAILTVAKAGALLTYKLGTGLVVSRRSDGSWSAPSAIASVGLGWGAQIGGEIMDFMIVLHGSKAVKAFTSRMHCSVGAGLSVAAGPVGRVVEADIRAGDRGSGMCYTYSCSKGAFVGVSLEGNIVATRTDTNLKFYGDPYMSTTDILLGNVESPKAAAPLYASLDDLFSKIGR</sequence>
<evidence type="ECO:0000259" key="5">
    <source>
        <dbReference type="PROSITE" id="PS50178"/>
    </source>
</evidence>
<evidence type="ECO:0000256" key="3">
    <source>
        <dbReference type="ARBA" id="ARBA00022833"/>
    </source>
</evidence>